<dbReference type="Proteomes" id="UP000253370">
    <property type="component" value="Unassembled WGS sequence"/>
</dbReference>
<dbReference type="CDD" id="cd00038">
    <property type="entry name" value="CAP_ED"/>
    <property type="match status" value="1"/>
</dbReference>
<dbReference type="Gene3D" id="1.10.10.10">
    <property type="entry name" value="Winged helix-like DNA-binding domain superfamily/Winged helix DNA-binding domain"/>
    <property type="match status" value="1"/>
</dbReference>
<dbReference type="InterPro" id="IPR000595">
    <property type="entry name" value="cNMP-bd_dom"/>
</dbReference>
<dbReference type="Gene3D" id="2.60.120.10">
    <property type="entry name" value="Jelly Rolls"/>
    <property type="match status" value="1"/>
</dbReference>
<evidence type="ECO:0000256" key="1">
    <source>
        <dbReference type="ARBA" id="ARBA00023015"/>
    </source>
</evidence>
<evidence type="ECO:0000256" key="3">
    <source>
        <dbReference type="ARBA" id="ARBA00023163"/>
    </source>
</evidence>
<gene>
    <name evidence="6" type="ORF">DRV85_00750</name>
</gene>
<dbReference type="InterPro" id="IPR036390">
    <property type="entry name" value="WH_DNA-bd_sf"/>
</dbReference>
<comment type="caution">
    <text evidence="6">The sequence shown here is derived from an EMBL/GenBank/DDBJ whole genome shotgun (WGS) entry which is preliminary data.</text>
</comment>
<name>A0A365UF67_9RHOB</name>
<dbReference type="EMBL" id="QNTQ01000001">
    <property type="protein sequence ID" value="RBI87493.1"/>
    <property type="molecule type" value="Genomic_DNA"/>
</dbReference>
<dbReference type="SUPFAM" id="SSF51206">
    <property type="entry name" value="cAMP-binding domain-like"/>
    <property type="match status" value="1"/>
</dbReference>
<dbReference type="SMART" id="SM00419">
    <property type="entry name" value="HTH_CRP"/>
    <property type="match status" value="1"/>
</dbReference>
<dbReference type="InterPro" id="IPR014710">
    <property type="entry name" value="RmlC-like_jellyroll"/>
</dbReference>
<evidence type="ECO:0000313" key="7">
    <source>
        <dbReference type="Proteomes" id="UP000253370"/>
    </source>
</evidence>
<evidence type="ECO:0000256" key="4">
    <source>
        <dbReference type="SAM" id="MobiDB-lite"/>
    </source>
</evidence>
<organism evidence="6 7">
    <name type="scientific">Rhodosalinus halophilus</name>
    <dbReference type="NCBI Taxonomy" id="2259333"/>
    <lineage>
        <taxon>Bacteria</taxon>
        <taxon>Pseudomonadati</taxon>
        <taxon>Pseudomonadota</taxon>
        <taxon>Alphaproteobacteria</taxon>
        <taxon>Rhodobacterales</taxon>
        <taxon>Paracoccaceae</taxon>
        <taxon>Rhodosalinus</taxon>
    </lineage>
</organism>
<dbReference type="GO" id="GO:0006355">
    <property type="term" value="P:regulation of DNA-templated transcription"/>
    <property type="evidence" value="ECO:0007669"/>
    <property type="project" value="InterPro"/>
</dbReference>
<proteinExistence type="predicted"/>
<sequence length="262" mass="28656">MRPRRDRGRRGRTAGDQPRESMMTDRTFIHGGPCSGCSLGAGSACHLAALPRLRQRVLPADTVLFHQGDRPRQLGILRSGYMRIVRLNADGRRMGLDFAVPGDLLGGLPGHRIDYTVESATDAEVCLADGAGLEQGMRAAPALRRQVLRGLADQLLRVQEQIWLRGRLTSRERIIAFLVRATASMPADLRPDGSVIVEVVLPRRDWADLTDTAVETVSRTMTALAAQGELQNLGQGRYRIANLARLADLARLDTTEIPGHAA</sequence>
<dbReference type="SMART" id="SM00100">
    <property type="entry name" value="cNMP"/>
    <property type="match status" value="1"/>
</dbReference>
<dbReference type="InterPro" id="IPR012318">
    <property type="entry name" value="HTH_CRP"/>
</dbReference>
<evidence type="ECO:0000256" key="2">
    <source>
        <dbReference type="ARBA" id="ARBA00023125"/>
    </source>
</evidence>
<dbReference type="RefSeq" id="WP_113287516.1">
    <property type="nucleotide sequence ID" value="NZ_QNTQ01000001.1"/>
</dbReference>
<keyword evidence="7" id="KW-1185">Reference proteome</keyword>
<keyword evidence="1" id="KW-0805">Transcription regulation</keyword>
<feature type="region of interest" description="Disordered" evidence="4">
    <location>
        <begin position="1"/>
        <end position="24"/>
    </location>
</feature>
<dbReference type="InterPro" id="IPR018490">
    <property type="entry name" value="cNMP-bd_dom_sf"/>
</dbReference>
<dbReference type="Pfam" id="PF00027">
    <property type="entry name" value="cNMP_binding"/>
    <property type="match status" value="1"/>
</dbReference>
<reference evidence="6 7" key="1">
    <citation type="submission" date="2018-07" db="EMBL/GenBank/DDBJ databases">
        <title>Rhodosalinus sp. strain E84T genomic sequence and assembly.</title>
        <authorList>
            <person name="Liu Z.-W."/>
            <person name="Lu D.-C."/>
        </authorList>
    </citation>
    <scope>NUCLEOTIDE SEQUENCE [LARGE SCALE GENOMIC DNA]</scope>
    <source>
        <strain evidence="6 7">E84</strain>
    </source>
</reference>
<dbReference type="PROSITE" id="PS51063">
    <property type="entry name" value="HTH_CRP_2"/>
    <property type="match status" value="1"/>
</dbReference>
<evidence type="ECO:0000259" key="5">
    <source>
        <dbReference type="PROSITE" id="PS51063"/>
    </source>
</evidence>
<keyword evidence="3" id="KW-0804">Transcription</keyword>
<dbReference type="SUPFAM" id="SSF46785">
    <property type="entry name" value="Winged helix' DNA-binding domain"/>
    <property type="match status" value="1"/>
</dbReference>
<dbReference type="GO" id="GO:0003677">
    <property type="term" value="F:DNA binding"/>
    <property type="evidence" value="ECO:0007669"/>
    <property type="project" value="UniProtKB-KW"/>
</dbReference>
<feature type="domain" description="HTH crp-type" evidence="5">
    <location>
        <begin position="168"/>
        <end position="244"/>
    </location>
</feature>
<protein>
    <recommendedName>
        <fullName evidence="5">HTH crp-type domain-containing protein</fullName>
    </recommendedName>
</protein>
<evidence type="ECO:0000313" key="6">
    <source>
        <dbReference type="EMBL" id="RBI87493.1"/>
    </source>
</evidence>
<accession>A0A365UF67</accession>
<feature type="compositionally biased region" description="Basic residues" evidence="4">
    <location>
        <begin position="1"/>
        <end position="12"/>
    </location>
</feature>
<keyword evidence="2" id="KW-0238">DNA-binding</keyword>
<dbReference type="Pfam" id="PF13545">
    <property type="entry name" value="HTH_Crp_2"/>
    <property type="match status" value="1"/>
</dbReference>
<dbReference type="AlphaFoldDB" id="A0A365UF67"/>
<dbReference type="InterPro" id="IPR036388">
    <property type="entry name" value="WH-like_DNA-bd_sf"/>
</dbReference>